<dbReference type="Gene3D" id="3.55.40.20">
    <property type="entry name" value="Iron/manganese superoxide dismutase, C-terminal domain"/>
    <property type="match status" value="1"/>
</dbReference>
<dbReference type="Gene3D" id="1.10.287.990">
    <property type="entry name" value="Fe,Mn superoxide dismutase (SOD) domain"/>
    <property type="match status" value="1"/>
</dbReference>
<dbReference type="Pfam" id="PF02777">
    <property type="entry name" value="Sod_Fe_C"/>
    <property type="match status" value="1"/>
</dbReference>
<organism evidence="9 10">
    <name type="scientific">Candidatus Roizmanbacteria bacterium CG07_land_8_20_14_0_80_34_15</name>
    <dbReference type="NCBI Taxonomy" id="1974849"/>
    <lineage>
        <taxon>Bacteria</taxon>
        <taxon>Candidatus Roizmaniibacteriota</taxon>
    </lineage>
</organism>
<comment type="caution">
    <text evidence="9">The sequence shown here is derived from an EMBL/GenBank/DDBJ whole genome shotgun (WGS) entry which is preliminary data.</text>
</comment>
<dbReference type="EC" id="1.15.1.1" evidence="2 6"/>
<feature type="binding site" evidence="5">
    <location>
        <position position="167"/>
    </location>
    <ligand>
        <name>Mn(2+)</name>
        <dbReference type="ChEBI" id="CHEBI:29035"/>
    </ligand>
</feature>
<dbReference type="PRINTS" id="PR01703">
    <property type="entry name" value="MNSODISMTASE"/>
</dbReference>
<dbReference type="SUPFAM" id="SSF46609">
    <property type="entry name" value="Fe,Mn superoxide dismutase (SOD), N-terminal domain"/>
    <property type="match status" value="1"/>
</dbReference>
<dbReference type="EMBL" id="PEWY01000012">
    <property type="protein sequence ID" value="PIU37515.1"/>
    <property type="molecule type" value="Genomic_DNA"/>
</dbReference>
<dbReference type="Pfam" id="PF00081">
    <property type="entry name" value="Sod_Fe_N"/>
    <property type="match status" value="1"/>
</dbReference>
<evidence type="ECO:0000259" key="7">
    <source>
        <dbReference type="Pfam" id="PF00081"/>
    </source>
</evidence>
<dbReference type="SUPFAM" id="SSF54719">
    <property type="entry name" value="Fe,Mn superoxide dismutase (SOD), C-terminal domain"/>
    <property type="match status" value="1"/>
</dbReference>
<evidence type="ECO:0000256" key="3">
    <source>
        <dbReference type="ARBA" id="ARBA00022723"/>
    </source>
</evidence>
<evidence type="ECO:0000256" key="2">
    <source>
        <dbReference type="ARBA" id="ARBA00012682"/>
    </source>
</evidence>
<dbReference type="InterPro" id="IPR001189">
    <property type="entry name" value="Mn/Fe_SOD"/>
</dbReference>
<dbReference type="InterPro" id="IPR019831">
    <property type="entry name" value="Mn/Fe_SOD_N"/>
</dbReference>
<evidence type="ECO:0000313" key="10">
    <source>
        <dbReference type="Proteomes" id="UP000230184"/>
    </source>
</evidence>
<dbReference type="InterPro" id="IPR050265">
    <property type="entry name" value="Fe/Mn_Superoxide_Dismutase"/>
</dbReference>
<evidence type="ECO:0000256" key="1">
    <source>
        <dbReference type="ARBA" id="ARBA00008714"/>
    </source>
</evidence>
<dbReference type="Proteomes" id="UP000230184">
    <property type="component" value="Unassembled WGS sequence"/>
</dbReference>
<feature type="binding site" evidence="5">
    <location>
        <position position="29"/>
    </location>
    <ligand>
        <name>Mn(2+)</name>
        <dbReference type="ChEBI" id="CHEBI:29035"/>
    </ligand>
</feature>
<keyword evidence="4 6" id="KW-0560">Oxidoreductase</keyword>
<evidence type="ECO:0000256" key="5">
    <source>
        <dbReference type="PIRSR" id="PIRSR000349-1"/>
    </source>
</evidence>
<evidence type="ECO:0000256" key="6">
    <source>
        <dbReference type="RuleBase" id="RU000414"/>
    </source>
</evidence>
<dbReference type="InterPro" id="IPR019832">
    <property type="entry name" value="Mn/Fe_SOD_C"/>
</dbReference>
<comment type="function">
    <text evidence="6">Destroys radicals which are normally produced within the cells and which are toxic to biological systems.</text>
</comment>
<feature type="binding site" evidence="5">
    <location>
        <position position="82"/>
    </location>
    <ligand>
        <name>Mn(2+)</name>
        <dbReference type="ChEBI" id="CHEBI:29035"/>
    </ligand>
</feature>
<dbReference type="PANTHER" id="PTHR11404:SF6">
    <property type="entry name" value="SUPEROXIDE DISMUTASE [MN], MITOCHONDRIAL"/>
    <property type="match status" value="1"/>
</dbReference>
<comment type="similarity">
    <text evidence="1 6">Belongs to the iron/manganese superoxide dismutase family.</text>
</comment>
<sequence length="211" mass="24274">MKVIKIDAKKFSDKILSMKGISKKTVEEHLKLYNGYVNKYNEIQEKLSLLKDEDYTKANQVFSNIRELKVELSFAWGGVVNHEIYFSHLGGKGGKPADSLLKQIEKDFGSFENYKKDVKATAISARGWVWTGWNHMEERLANYLGDSQNTFSMWGVTPIVALDTYEHAYFIDYGINRGGYVDSFFENLDWKVIEENFEELVGCCGEECQCE</sequence>
<comment type="catalytic activity">
    <reaction evidence="6">
        <text>2 superoxide + 2 H(+) = H2O2 + O2</text>
        <dbReference type="Rhea" id="RHEA:20696"/>
        <dbReference type="ChEBI" id="CHEBI:15378"/>
        <dbReference type="ChEBI" id="CHEBI:15379"/>
        <dbReference type="ChEBI" id="CHEBI:16240"/>
        <dbReference type="ChEBI" id="CHEBI:18421"/>
        <dbReference type="EC" id="1.15.1.1"/>
    </reaction>
</comment>
<dbReference type="GO" id="GO:0004784">
    <property type="term" value="F:superoxide dismutase activity"/>
    <property type="evidence" value="ECO:0007669"/>
    <property type="project" value="UniProtKB-EC"/>
</dbReference>
<dbReference type="GO" id="GO:0046872">
    <property type="term" value="F:metal ion binding"/>
    <property type="evidence" value="ECO:0007669"/>
    <property type="project" value="UniProtKB-KW"/>
</dbReference>
<dbReference type="PANTHER" id="PTHR11404">
    <property type="entry name" value="SUPEROXIDE DISMUTASE 2"/>
    <property type="match status" value="1"/>
</dbReference>
<feature type="domain" description="Manganese/iron superoxide dismutase N-terminal" evidence="7">
    <location>
        <begin position="21"/>
        <end position="89"/>
    </location>
</feature>
<dbReference type="AlphaFoldDB" id="A0A2M6YVK1"/>
<reference evidence="10" key="1">
    <citation type="submission" date="2017-09" db="EMBL/GenBank/DDBJ databases">
        <title>Depth-based differentiation of microbial function through sediment-hosted aquifers and enrichment of novel symbionts in the deep terrestrial subsurface.</title>
        <authorList>
            <person name="Probst A.J."/>
            <person name="Ladd B."/>
            <person name="Jarett J.K."/>
            <person name="Geller-Mcgrath D.E."/>
            <person name="Sieber C.M.K."/>
            <person name="Emerson J.B."/>
            <person name="Anantharaman K."/>
            <person name="Thomas B.C."/>
            <person name="Malmstrom R."/>
            <person name="Stieglmeier M."/>
            <person name="Klingl A."/>
            <person name="Woyke T."/>
            <person name="Ryan C.M."/>
            <person name="Banfield J.F."/>
        </authorList>
    </citation>
    <scope>NUCLEOTIDE SEQUENCE [LARGE SCALE GENOMIC DNA]</scope>
</reference>
<proteinExistence type="inferred from homology"/>
<gene>
    <name evidence="9" type="ORF">COT02_00400</name>
</gene>
<name>A0A2M6YVK1_9BACT</name>
<dbReference type="PIRSF" id="PIRSF000349">
    <property type="entry name" value="SODismutase"/>
    <property type="match status" value="1"/>
</dbReference>
<protein>
    <recommendedName>
        <fullName evidence="2 6">Superoxide dismutase</fullName>
        <ecNumber evidence="2 6">1.15.1.1</ecNumber>
    </recommendedName>
</protein>
<dbReference type="InterPro" id="IPR036314">
    <property type="entry name" value="SOD_C_sf"/>
</dbReference>
<evidence type="ECO:0000313" key="9">
    <source>
        <dbReference type="EMBL" id="PIU37515.1"/>
    </source>
</evidence>
<keyword evidence="3 5" id="KW-0479">Metal-binding</keyword>
<evidence type="ECO:0000256" key="4">
    <source>
        <dbReference type="ARBA" id="ARBA00023002"/>
    </source>
</evidence>
<dbReference type="InterPro" id="IPR036324">
    <property type="entry name" value="Mn/Fe_SOD_N_sf"/>
</dbReference>
<feature type="binding site" evidence="5">
    <location>
        <position position="163"/>
    </location>
    <ligand>
        <name>Mn(2+)</name>
        <dbReference type="ChEBI" id="CHEBI:29035"/>
    </ligand>
</feature>
<accession>A0A2M6YVK1</accession>
<feature type="domain" description="Manganese/iron superoxide dismutase C-terminal" evidence="8">
    <location>
        <begin position="97"/>
        <end position="195"/>
    </location>
</feature>
<evidence type="ECO:0000259" key="8">
    <source>
        <dbReference type="Pfam" id="PF02777"/>
    </source>
</evidence>